<dbReference type="AlphaFoldDB" id="A0A4P9VZ54"/>
<accession>A0A4P9VZ54</accession>
<keyword evidence="2" id="KW-1185">Reference proteome</keyword>
<evidence type="ECO:0000313" key="1">
    <source>
        <dbReference type="EMBL" id="RKO83630.1"/>
    </source>
</evidence>
<organism evidence="1 2">
    <name type="scientific">Blyttiomyces helicus</name>
    <dbReference type="NCBI Taxonomy" id="388810"/>
    <lineage>
        <taxon>Eukaryota</taxon>
        <taxon>Fungi</taxon>
        <taxon>Fungi incertae sedis</taxon>
        <taxon>Chytridiomycota</taxon>
        <taxon>Chytridiomycota incertae sedis</taxon>
        <taxon>Chytridiomycetes</taxon>
        <taxon>Chytridiomycetes incertae sedis</taxon>
        <taxon>Blyttiomyces</taxon>
    </lineage>
</organism>
<gene>
    <name evidence="1" type="ORF">BDK51DRAFT_38966</name>
</gene>
<protein>
    <submittedName>
        <fullName evidence="1">Uncharacterized protein</fullName>
    </submittedName>
</protein>
<evidence type="ECO:0000313" key="2">
    <source>
        <dbReference type="Proteomes" id="UP000269721"/>
    </source>
</evidence>
<reference evidence="2" key="1">
    <citation type="journal article" date="2018" name="Nat. Microbiol.">
        <title>Leveraging single-cell genomics to expand the fungal tree of life.</title>
        <authorList>
            <person name="Ahrendt S.R."/>
            <person name="Quandt C.A."/>
            <person name="Ciobanu D."/>
            <person name="Clum A."/>
            <person name="Salamov A."/>
            <person name="Andreopoulos B."/>
            <person name="Cheng J.F."/>
            <person name="Woyke T."/>
            <person name="Pelin A."/>
            <person name="Henrissat B."/>
            <person name="Reynolds N.K."/>
            <person name="Benny G.L."/>
            <person name="Smith M.E."/>
            <person name="James T.Y."/>
            <person name="Grigoriev I.V."/>
        </authorList>
    </citation>
    <scope>NUCLEOTIDE SEQUENCE [LARGE SCALE GENOMIC DNA]</scope>
</reference>
<dbReference type="Proteomes" id="UP000269721">
    <property type="component" value="Unassembled WGS sequence"/>
</dbReference>
<name>A0A4P9VZ54_9FUNG</name>
<dbReference type="EMBL" id="ML001016">
    <property type="protein sequence ID" value="RKO83630.1"/>
    <property type="molecule type" value="Genomic_DNA"/>
</dbReference>
<sequence>MGVTPDRDGGIARLRAVFDRGGIRAPLAALLLLHEATEGIGRGGDWRDSTTGGSDVDNARARAACEVADECCRRWPKSPLHALATSRLHRHFGHPTLSLSTLAPFSALPARLAFELGIALALVGDWARARERFREAWVAGEGAWTGGLWAACGVPLPPPLDILLPPPTADPPAHLPLTLLDHLAALAPLARDSSNIPLLRAHLELATRGPNPNVELAERIGSWIGGLES</sequence>
<proteinExistence type="predicted"/>